<dbReference type="InterPro" id="IPR011006">
    <property type="entry name" value="CheY-like_superfamily"/>
</dbReference>
<reference evidence="11 12" key="1">
    <citation type="submission" date="2016-03" db="EMBL/GenBank/DDBJ databases">
        <authorList>
            <person name="Ploux O."/>
        </authorList>
    </citation>
    <scope>NUCLEOTIDE SEQUENCE [LARGE SCALE GENOMIC DNA]</scope>
    <source>
        <strain evidence="11 12">R0</strain>
    </source>
</reference>
<protein>
    <recommendedName>
        <fullName evidence="2">histidine kinase</fullName>
        <ecNumber evidence="2">2.7.13.3</ecNumber>
    </recommendedName>
</protein>
<dbReference type="FunFam" id="3.30.565.10:FF:000010">
    <property type="entry name" value="Sensor histidine kinase RcsC"/>
    <property type="match status" value="1"/>
</dbReference>
<evidence type="ECO:0000259" key="10">
    <source>
        <dbReference type="PROSITE" id="PS50113"/>
    </source>
</evidence>
<dbReference type="Gene3D" id="3.30.450.20">
    <property type="entry name" value="PAS domain"/>
    <property type="match status" value="1"/>
</dbReference>
<feature type="domain" description="Histidine kinase" evidence="7">
    <location>
        <begin position="434"/>
        <end position="653"/>
    </location>
</feature>
<dbReference type="EMBL" id="LUKE01000001">
    <property type="protein sequence ID" value="KYG67146.1"/>
    <property type="molecule type" value="Genomic_DNA"/>
</dbReference>
<dbReference type="InterPro" id="IPR004358">
    <property type="entry name" value="Sig_transdc_His_kin-like_C"/>
</dbReference>
<evidence type="ECO:0000256" key="1">
    <source>
        <dbReference type="ARBA" id="ARBA00000085"/>
    </source>
</evidence>
<dbReference type="InterPro" id="IPR003594">
    <property type="entry name" value="HATPase_dom"/>
</dbReference>
<dbReference type="PANTHER" id="PTHR45339:SF1">
    <property type="entry name" value="HYBRID SIGNAL TRANSDUCTION HISTIDINE KINASE J"/>
    <property type="match status" value="1"/>
</dbReference>
<dbReference type="InterPro" id="IPR000014">
    <property type="entry name" value="PAS"/>
</dbReference>
<evidence type="ECO:0000256" key="3">
    <source>
        <dbReference type="ARBA" id="ARBA00022553"/>
    </source>
</evidence>
<dbReference type="Gene3D" id="1.10.287.130">
    <property type="match status" value="1"/>
</dbReference>
<dbReference type="InterPro" id="IPR003661">
    <property type="entry name" value="HisK_dim/P_dom"/>
</dbReference>
<feature type="domain" description="PAS" evidence="9">
    <location>
        <begin position="291"/>
        <end position="361"/>
    </location>
</feature>
<dbReference type="CDD" id="cd00082">
    <property type="entry name" value="HisKA"/>
    <property type="match status" value="1"/>
</dbReference>
<dbReference type="SUPFAM" id="SSF55785">
    <property type="entry name" value="PYP-like sensor domain (PAS domain)"/>
    <property type="match status" value="1"/>
</dbReference>
<dbReference type="PRINTS" id="PR00344">
    <property type="entry name" value="BCTRLSENSOR"/>
</dbReference>
<feature type="transmembrane region" description="Helical" evidence="6">
    <location>
        <begin position="106"/>
        <end position="126"/>
    </location>
</feature>
<keyword evidence="6" id="KW-1133">Transmembrane helix</keyword>
<keyword evidence="6" id="KW-0812">Transmembrane</keyword>
<dbReference type="InterPro" id="IPR013655">
    <property type="entry name" value="PAS_fold_3"/>
</dbReference>
<feature type="domain" description="PAC" evidence="10">
    <location>
        <begin position="364"/>
        <end position="416"/>
    </location>
</feature>
<dbReference type="CDD" id="cd17546">
    <property type="entry name" value="REC_hyHK_CKI1_RcsC-like"/>
    <property type="match status" value="1"/>
</dbReference>
<comment type="caution">
    <text evidence="11">The sequence shown here is derived from an EMBL/GenBank/DDBJ whole genome shotgun (WGS) entry which is preliminary data.</text>
</comment>
<dbReference type="SUPFAM" id="SSF47384">
    <property type="entry name" value="Homodimeric domain of signal transducing histidine kinase"/>
    <property type="match status" value="1"/>
</dbReference>
<dbReference type="InterPro" id="IPR001789">
    <property type="entry name" value="Sig_transdc_resp-reg_receiver"/>
</dbReference>
<dbReference type="CDD" id="cd00130">
    <property type="entry name" value="PAS"/>
    <property type="match status" value="1"/>
</dbReference>
<dbReference type="InterPro" id="IPR035965">
    <property type="entry name" value="PAS-like_dom_sf"/>
</dbReference>
<dbReference type="InterPro" id="IPR005467">
    <property type="entry name" value="His_kinase_dom"/>
</dbReference>
<dbReference type="Gene3D" id="3.30.565.10">
    <property type="entry name" value="Histidine kinase-like ATPase, C-terminal domain"/>
    <property type="match status" value="1"/>
</dbReference>
<dbReference type="Pfam" id="PF08447">
    <property type="entry name" value="PAS_3"/>
    <property type="match status" value="1"/>
</dbReference>
<dbReference type="AlphaFoldDB" id="A0A150WRY8"/>
<evidence type="ECO:0000259" key="7">
    <source>
        <dbReference type="PROSITE" id="PS50109"/>
    </source>
</evidence>
<feature type="transmembrane region" description="Helical" evidence="6">
    <location>
        <begin position="207"/>
        <end position="227"/>
    </location>
</feature>
<comment type="catalytic activity">
    <reaction evidence="1">
        <text>ATP + protein L-histidine = ADP + protein N-phospho-L-histidine.</text>
        <dbReference type="EC" id="2.7.13.3"/>
    </reaction>
</comment>
<dbReference type="PROSITE" id="PS50113">
    <property type="entry name" value="PAC"/>
    <property type="match status" value="1"/>
</dbReference>
<evidence type="ECO:0000256" key="4">
    <source>
        <dbReference type="ARBA" id="ARBA00023012"/>
    </source>
</evidence>
<feature type="transmembrane region" description="Helical" evidence="6">
    <location>
        <begin position="167"/>
        <end position="187"/>
    </location>
</feature>
<dbReference type="CDD" id="cd16922">
    <property type="entry name" value="HATPase_EvgS-ArcB-TorS-like"/>
    <property type="match status" value="1"/>
</dbReference>
<feature type="transmembrane region" description="Helical" evidence="6">
    <location>
        <begin position="242"/>
        <end position="262"/>
    </location>
</feature>
<keyword evidence="3 5" id="KW-0597">Phosphoprotein</keyword>
<dbReference type="SMART" id="SM00387">
    <property type="entry name" value="HATPase_c"/>
    <property type="match status" value="1"/>
</dbReference>
<evidence type="ECO:0000256" key="2">
    <source>
        <dbReference type="ARBA" id="ARBA00012438"/>
    </source>
</evidence>
<evidence type="ECO:0000259" key="8">
    <source>
        <dbReference type="PROSITE" id="PS50110"/>
    </source>
</evidence>
<feature type="domain" description="Response regulatory" evidence="8">
    <location>
        <begin position="680"/>
        <end position="794"/>
    </location>
</feature>
<dbReference type="Pfam" id="PF02518">
    <property type="entry name" value="HATPase_c"/>
    <property type="match status" value="1"/>
</dbReference>
<dbReference type="InterPro" id="IPR000700">
    <property type="entry name" value="PAS-assoc_C"/>
</dbReference>
<dbReference type="SMART" id="SM00388">
    <property type="entry name" value="HisKA"/>
    <property type="match status" value="1"/>
</dbReference>
<proteinExistence type="predicted"/>
<sequence length="794" mass="87609">MTSTVMVGWILDIPRMRSLFPGLPQMIPLTATVVVLLSSSLLLLSLAADHPSNRRSKFAASFCGLVVLIGLYSFSLHLIPYSSALEFSLFRDKVLSSDGVMYSGKMSVQTSLASVFLGLSLLFFRLPGRRKGFYLFEGFLVAAASLCFIAIITYMHDVTMSGPSKMIGMSLPTSVCFFLLSLGTVFLKVDEGLVKNLRGRDGAGLFLRFYIPFSILFPLFSSVFIHWGEEAGHYPPVFSKSLFVVVIIFSLLILGAFMSIAIRKLEIQRMSMEKAESRAALQESQDSLNRTQESLEMALEASSMGTWETDLQTGRLVFSAMAKSLIQVSEESVTSEIFFSRIHPDDQEACRIAREDALQKGADLNVDFRYVFPDGSIRWFRSQGRAKHGLDGKAVRLTGTILDITSEKNHQAQLEAALKEAESASSLKSTFLANMSHEIRTPLGAILGFADVLNDAGLTEEERSKYAQIIRRNGETLSHILNDILDLSKVESGHLNVERIGFSLRSLVNEVVSLLEVRAKEKELQLHVDIDPNLKDHITSDPLRLKQILMNLVGNAIKFTSQGSVTISVTSGADESIRFAITDTGVGIDKEKQSKLFQAFSQADSSITRLFGGTGLGLVLSQKLAELLGGGIELTRSELKVGSTFTLTIHEFKGGVTKASDKTNIRKTDVVANNPLQGKIVLLTEDSPDIQKLLTLILQKEGAEVDLAINGVDCLQKYNKRSYDVILMDIQMPIMDGYTAARKLREEGFTRSIIALTAHAMSDEHQRCIQAGCDGYLSKPVQRQKLVDMILEYT</sequence>
<feature type="transmembrane region" description="Helical" evidence="6">
    <location>
        <begin position="133"/>
        <end position="155"/>
    </location>
</feature>
<dbReference type="InterPro" id="IPR036097">
    <property type="entry name" value="HisK_dim/P_sf"/>
</dbReference>
<dbReference type="GO" id="GO:0000155">
    <property type="term" value="F:phosphorelay sensor kinase activity"/>
    <property type="evidence" value="ECO:0007669"/>
    <property type="project" value="InterPro"/>
</dbReference>
<dbReference type="SMART" id="SM00091">
    <property type="entry name" value="PAS"/>
    <property type="match status" value="1"/>
</dbReference>
<dbReference type="Pfam" id="PF00072">
    <property type="entry name" value="Response_reg"/>
    <property type="match status" value="1"/>
</dbReference>
<dbReference type="PROSITE" id="PS50110">
    <property type="entry name" value="RESPONSE_REGULATORY"/>
    <property type="match status" value="1"/>
</dbReference>
<accession>A0A150WRY8</accession>
<dbReference type="InterPro" id="IPR036890">
    <property type="entry name" value="HATPase_C_sf"/>
</dbReference>
<keyword evidence="4" id="KW-0902">Two-component regulatory system</keyword>
<dbReference type="SUPFAM" id="SSF55874">
    <property type="entry name" value="ATPase domain of HSP90 chaperone/DNA topoisomerase II/histidine kinase"/>
    <property type="match status" value="1"/>
</dbReference>
<dbReference type="Gene3D" id="3.40.50.2300">
    <property type="match status" value="1"/>
</dbReference>
<dbReference type="PANTHER" id="PTHR45339">
    <property type="entry name" value="HYBRID SIGNAL TRANSDUCTION HISTIDINE KINASE J"/>
    <property type="match status" value="1"/>
</dbReference>
<dbReference type="PROSITE" id="PS50109">
    <property type="entry name" value="HIS_KIN"/>
    <property type="match status" value="1"/>
</dbReference>
<dbReference type="InterPro" id="IPR001610">
    <property type="entry name" value="PAC"/>
</dbReference>
<dbReference type="SUPFAM" id="SSF52172">
    <property type="entry name" value="CheY-like"/>
    <property type="match status" value="1"/>
</dbReference>
<feature type="transmembrane region" description="Helical" evidence="6">
    <location>
        <begin position="26"/>
        <end position="46"/>
    </location>
</feature>
<dbReference type="Gene3D" id="2.10.70.100">
    <property type="match status" value="1"/>
</dbReference>
<keyword evidence="12" id="KW-1185">Reference proteome</keyword>
<dbReference type="Proteomes" id="UP000075320">
    <property type="component" value="Unassembled WGS sequence"/>
</dbReference>
<dbReference type="EC" id="2.7.13.3" evidence="2"/>
<evidence type="ECO:0000313" key="12">
    <source>
        <dbReference type="Proteomes" id="UP000075320"/>
    </source>
</evidence>
<evidence type="ECO:0000313" key="11">
    <source>
        <dbReference type="EMBL" id="KYG67146.1"/>
    </source>
</evidence>
<keyword evidence="6" id="KW-0472">Membrane</keyword>
<name>A0A150WRY8_BDEBC</name>
<evidence type="ECO:0000259" key="9">
    <source>
        <dbReference type="PROSITE" id="PS50112"/>
    </source>
</evidence>
<evidence type="ECO:0000256" key="5">
    <source>
        <dbReference type="PROSITE-ProRule" id="PRU00169"/>
    </source>
</evidence>
<dbReference type="Pfam" id="PF00512">
    <property type="entry name" value="HisKA"/>
    <property type="match status" value="1"/>
</dbReference>
<dbReference type="PROSITE" id="PS50112">
    <property type="entry name" value="PAS"/>
    <property type="match status" value="1"/>
</dbReference>
<organism evidence="11 12">
    <name type="scientific">Bdellovibrio bacteriovorus</name>
    <dbReference type="NCBI Taxonomy" id="959"/>
    <lineage>
        <taxon>Bacteria</taxon>
        <taxon>Pseudomonadati</taxon>
        <taxon>Bdellovibrionota</taxon>
        <taxon>Bdellovibrionia</taxon>
        <taxon>Bdellovibrionales</taxon>
        <taxon>Pseudobdellovibrionaceae</taxon>
        <taxon>Bdellovibrio</taxon>
    </lineage>
</organism>
<dbReference type="SMART" id="SM00086">
    <property type="entry name" value="PAC"/>
    <property type="match status" value="1"/>
</dbReference>
<gene>
    <name evidence="11" type="ORF">AZI86_09040</name>
</gene>
<dbReference type="SMART" id="SM00448">
    <property type="entry name" value="REC"/>
    <property type="match status" value="1"/>
</dbReference>
<feature type="modified residue" description="4-aspartylphosphate" evidence="5">
    <location>
        <position position="729"/>
    </location>
</feature>
<feature type="transmembrane region" description="Helical" evidence="6">
    <location>
        <begin position="58"/>
        <end position="79"/>
    </location>
</feature>
<evidence type="ECO:0000256" key="6">
    <source>
        <dbReference type="SAM" id="Phobius"/>
    </source>
</evidence>